<feature type="region of interest" description="Disordered" evidence="1">
    <location>
        <begin position="337"/>
        <end position="436"/>
    </location>
</feature>
<dbReference type="GeneID" id="5894574"/>
<gene>
    <name evidence="2" type="ORF">MONBRDRAFT_34063</name>
</gene>
<feature type="compositionally biased region" description="Polar residues" evidence="1">
    <location>
        <begin position="359"/>
        <end position="373"/>
    </location>
</feature>
<proteinExistence type="predicted"/>
<evidence type="ECO:0000256" key="1">
    <source>
        <dbReference type="SAM" id="MobiDB-lite"/>
    </source>
</evidence>
<evidence type="ECO:0000313" key="2">
    <source>
        <dbReference type="EMBL" id="EDQ85890.1"/>
    </source>
</evidence>
<name>A9V993_MONBE</name>
<protein>
    <recommendedName>
        <fullName evidence="4">BZIP domain-containing protein</fullName>
    </recommendedName>
</protein>
<evidence type="ECO:0008006" key="4">
    <source>
        <dbReference type="Google" id="ProtNLM"/>
    </source>
</evidence>
<organism evidence="2 3">
    <name type="scientific">Monosiga brevicollis</name>
    <name type="common">Choanoflagellate</name>
    <dbReference type="NCBI Taxonomy" id="81824"/>
    <lineage>
        <taxon>Eukaryota</taxon>
        <taxon>Choanoflagellata</taxon>
        <taxon>Craspedida</taxon>
        <taxon>Salpingoecidae</taxon>
        <taxon>Monosiga</taxon>
    </lineage>
</organism>
<reference evidence="2 3" key="1">
    <citation type="journal article" date="2008" name="Nature">
        <title>The genome of the choanoflagellate Monosiga brevicollis and the origin of metazoans.</title>
        <authorList>
            <consortium name="JGI Sequencing"/>
            <person name="King N."/>
            <person name="Westbrook M.J."/>
            <person name="Young S.L."/>
            <person name="Kuo A."/>
            <person name="Abedin M."/>
            <person name="Chapman J."/>
            <person name="Fairclough S."/>
            <person name="Hellsten U."/>
            <person name="Isogai Y."/>
            <person name="Letunic I."/>
            <person name="Marr M."/>
            <person name="Pincus D."/>
            <person name="Putnam N."/>
            <person name="Rokas A."/>
            <person name="Wright K.J."/>
            <person name="Zuzow R."/>
            <person name="Dirks W."/>
            <person name="Good M."/>
            <person name="Goodstein D."/>
            <person name="Lemons D."/>
            <person name="Li W."/>
            <person name="Lyons J.B."/>
            <person name="Morris A."/>
            <person name="Nichols S."/>
            <person name="Richter D.J."/>
            <person name="Salamov A."/>
            <person name="Bork P."/>
            <person name="Lim W.A."/>
            <person name="Manning G."/>
            <person name="Miller W.T."/>
            <person name="McGinnis W."/>
            <person name="Shapiro H."/>
            <person name="Tjian R."/>
            <person name="Grigoriev I.V."/>
            <person name="Rokhsar D."/>
        </authorList>
    </citation>
    <scope>NUCLEOTIDE SEQUENCE [LARGE SCALE GENOMIC DNA]</scope>
    <source>
        <strain evidence="3">MX1 / ATCC 50154</strain>
    </source>
</reference>
<dbReference type="RefSeq" id="XP_001749369.1">
    <property type="nucleotide sequence ID" value="XM_001749317.1"/>
</dbReference>
<dbReference type="Proteomes" id="UP000001357">
    <property type="component" value="Unassembled WGS sequence"/>
</dbReference>
<dbReference type="AlphaFoldDB" id="A9V993"/>
<sequence>MALPPNSSNGTPLPVSTTSSFGPSMALGVSLASLGPNSVGAGQAGSMGSVNATPYMYQPMMQMPTPFFAPQAQGQMPFIPGFNPFMAMMSHEMLQSPAMMAYMANLSSTAMMNPTRSMANGPMATSFESMGGQRQPSLASLAVPSTSQASQEQSIDANGGARLEGDVTDRKMRFERNRLKSIQYRQMKKKELSDMKQSTRQLFEDLSHTYARALEASNVTPKHEGATDADLDRAQQLKKLLNDLSKADHAWLSAPYSAPYTRPALQTSKEFLPENFDSLPPRQKQAVSRERNRLNSAYYRKEKKKEHAAYEAMLERLMSLQQPLEACRKLMGLEHAPAVQTPRSPSQRLLAQESDRNSSRGSASDSRTTSRVSTAFDAPHHDSPALPVHSSGKRGSNAASKSKHCEAKVMDEQTAEDTAQDTPSPSPKRSKRPAKA</sequence>
<dbReference type="InParanoid" id="A9V993"/>
<dbReference type="EMBL" id="CH991570">
    <property type="protein sequence ID" value="EDQ85890.1"/>
    <property type="molecule type" value="Genomic_DNA"/>
</dbReference>
<accession>A9V993</accession>
<dbReference type="KEGG" id="mbr:MONBRDRAFT_34063"/>
<keyword evidence="3" id="KW-1185">Reference proteome</keyword>
<evidence type="ECO:0000313" key="3">
    <source>
        <dbReference type="Proteomes" id="UP000001357"/>
    </source>
</evidence>